<dbReference type="InterPro" id="IPR030390">
    <property type="entry name" value="MeTrfase_TrmA_AS"/>
</dbReference>
<dbReference type="PROSITE" id="PS51687">
    <property type="entry name" value="SAM_MT_RNA_M5U"/>
    <property type="match status" value="1"/>
</dbReference>
<organism evidence="4">
    <name type="scientific">bioreactor metagenome</name>
    <dbReference type="NCBI Taxonomy" id="1076179"/>
    <lineage>
        <taxon>unclassified sequences</taxon>
        <taxon>metagenomes</taxon>
        <taxon>ecological metagenomes</taxon>
    </lineage>
</organism>
<sequence length="263" mass="28677">MAVRECHLPSPAINDLWPQIELEPETGVDRVILREGVEEDLILGLVSKTDLAPDFSVDFPISAVYISPNGTTPLSGDESVLMQVNGRDFRVSIESFFQVNPAQAGAMVEHVLKLAGNLKGKTVIDAYCGVGLFSAFLAPKAARLIGIELSESSCDDYAVNLDEFSNVELYLDAVENVLPSLDLKPDLVVIDPPRAGLESRVITALAEMSPAQIIYVSCDPATLARDLKRLLLKGYTLESVTPFDQFPQTYHIECVANLVKTLQ</sequence>
<evidence type="ECO:0000256" key="3">
    <source>
        <dbReference type="ARBA" id="ARBA00022691"/>
    </source>
</evidence>
<protein>
    <submittedName>
        <fullName evidence="4">23S rRNA (Uracil(1939)-C(5))-methyltransferase RlmD</fullName>
        <ecNumber evidence="4">2.1.1.190</ecNumber>
    </submittedName>
</protein>
<dbReference type="PANTHER" id="PTHR11061:SF30">
    <property type="entry name" value="TRNA (URACIL(54)-C(5))-METHYLTRANSFERASE"/>
    <property type="match status" value="1"/>
</dbReference>
<comment type="caution">
    <text evidence="4">The sequence shown here is derived from an EMBL/GenBank/DDBJ whole genome shotgun (WGS) entry which is preliminary data.</text>
</comment>
<proteinExistence type="predicted"/>
<dbReference type="AlphaFoldDB" id="A0A645ASK8"/>
<dbReference type="PROSITE" id="PS01230">
    <property type="entry name" value="TRMA_1"/>
    <property type="match status" value="1"/>
</dbReference>
<dbReference type="Gene3D" id="3.40.50.150">
    <property type="entry name" value="Vaccinia Virus protein VP39"/>
    <property type="match status" value="1"/>
</dbReference>
<dbReference type="EMBL" id="VSSQ01015210">
    <property type="protein sequence ID" value="MPM55301.1"/>
    <property type="molecule type" value="Genomic_DNA"/>
</dbReference>
<dbReference type="CDD" id="cd02440">
    <property type="entry name" value="AdoMet_MTases"/>
    <property type="match status" value="1"/>
</dbReference>
<keyword evidence="2 4" id="KW-0808">Transferase</keyword>
<reference evidence="4" key="1">
    <citation type="submission" date="2019-08" db="EMBL/GenBank/DDBJ databases">
        <authorList>
            <person name="Kucharzyk K."/>
            <person name="Murdoch R.W."/>
            <person name="Higgins S."/>
            <person name="Loffler F."/>
        </authorList>
    </citation>
    <scope>NUCLEOTIDE SEQUENCE</scope>
</reference>
<dbReference type="SUPFAM" id="SSF53335">
    <property type="entry name" value="S-adenosyl-L-methionine-dependent methyltransferases"/>
    <property type="match status" value="1"/>
</dbReference>
<dbReference type="EC" id="2.1.1.190" evidence="4"/>
<dbReference type="PROSITE" id="PS01231">
    <property type="entry name" value="TRMA_2"/>
    <property type="match status" value="1"/>
</dbReference>
<name>A0A645ASK8_9ZZZZ</name>
<dbReference type="InterPro" id="IPR029063">
    <property type="entry name" value="SAM-dependent_MTases_sf"/>
</dbReference>
<accession>A0A645ASK8</accession>
<dbReference type="PANTHER" id="PTHR11061">
    <property type="entry name" value="RNA M5U METHYLTRANSFERASE"/>
    <property type="match status" value="1"/>
</dbReference>
<keyword evidence="3" id="KW-0949">S-adenosyl-L-methionine</keyword>
<dbReference type="GO" id="GO:0070475">
    <property type="term" value="P:rRNA base methylation"/>
    <property type="evidence" value="ECO:0007669"/>
    <property type="project" value="TreeGrafter"/>
</dbReference>
<gene>
    <name evidence="4" type="primary">rlmD_5</name>
    <name evidence="4" type="ORF">SDC9_102095</name>
</gene>
<dbReference type="InterPro" id="IPR010280">
    <property type="entry name" value="U5_MeTrfase_fam"/>
</dbReference>
<evidence type="ECO:0000313" key="4">
    <source>
        <dbReference type="EMBL" id="MPM55301.1"/>
    </source>
</evidence>
<dbReference type="Pfam" id="PF05958">
    <property type="entry name" value="tRNA_U5-meth_tr"/>
    <property type="match status" value="1"/>
</dbReference>
<evidence type="ECO:0000256" key="1">
    <source>
        <dbReference type="ARBA" id="ARBA00022603"/>
    </source>
</evidence>
<keyword evidence="1 4" id="KW-0489">Methyltransferase</keyword>
<dbReference type="GO" id="GO:0070041">
    <property type="term" value="F:rRNA (uridine-C5-)-methyltransferase activity"/>
    <property type="evidence" value="ECO:0007669"/>
    <property type="project" value="TreeGrafter"/>
</dbReference>
<evidence type="ECO:0000256" key="2">
    <source>
        <dbReference type="ARBA" id="ARBA00022679"/>
    </source>
</evidence>
<dbReference type="InterPro" id="IPR030391">
    <property type="entry name" value="MeTrfase_TrmA_CS"/>
</dbReference>